<evidence type="ECO:0000256" key="6">
    <source>
        <dbReference type="ARBA" id="ARBA00022741"/>
    </source>
</evidence>
<dbReference type="GO" id="GO:0015421">
    <property type="term" value="F:ABC-type oligopeptide transporter activity"/>
    <property type="evidence" value="ECO:0007669"/>
    <property type="project" value="TreeGrafter"/>
</dbReference>
<evidence type="ECO:0000256" key="9">
    <source>
        <dbReference type="ARBA" id="ARBA00023136"/>
    </source>
</evidence>
<keyword evidence="8 10" id="KW-1133">Transmembrane helix</keyword>
<dbReference type="FunFam" id="3.40.50.300:FF:001001">
    <property type="entry name" value="Multidrug ABC transporter ATP-binding protein"/>
    <property type="match status" value="1"/>
</dbReference>
<keyword evidence="5 10" id="KW-0812">Transmembrane</keyword>
<evidence type="ECO:0000256" key="10">
    <source>
        <dbReference type="SAM" id="Phobius"/>
    </source>
</evidence>
<evidence type="ECO:0000256" key="1">
    <source>
        <dbReference type="ARBA" id="ARBA00004651"/>
    </source>
</evidence>
<gene>
    <name evidence="13" type="ORF">PAI11_10140</name>
</gene>
<dbReference type="Pfam" id="PF00005">
    <property type="entry name" value="ABC_tran"/>
    <property type="match status" value="1"/>
</dbReference>
<sequence>MSVRELLPTASPRAARRELWALARAHRGLALLTVVALVGAAAIGLVVPPLLGRLIDIVIDGGDSGELTAPAVLLAAAALAQGLLTGAGGALTARLGETILAVLRERVVERALSIPVAQLERAGTGDLLSRVSGDVAVVSQAVTLVFPAIARAGLTVGLTVVGLVVLDWRLALAALLAAPIQVLGLRWYLRSVVPIYRREREVQGERTQQLLDTVSGAATSRAFGLGDAREEHVRASSQEAVDVAMLGVAKVKRFLHALNGAELLGLSAVLVTGFALVDADAITVGTATAGALYFHRAFDPIGELLMFFDDLQEATTALARLIGVASIDPPAEPERPAIAGDGSVAVDAVHHGYVDGHPVLHGVDLRIGDGERVALIGTTGAGKTTLAKLIAGIHPPTRGDVRIGGARLEDLGPAGARRTVNLVTQEVHVFAGRLADDLRLARPDADDDALWAALERVDADGWVRSLPDGLQTIVGEGGHRLTPTQSQHLALARLVLRDPPVVLLDEATAEAGSAGARLLEDAAERALAGRTALVVAHRLTQAAAADRIVVLDAGRVVEQGAHDELLARGGSYARLWGAWSASRISAPADGRRRASSRPR</sequence>
<dbReference type="Gene3D" id="3.40.50.300">
    <property type="entry name" value="P-loop containing nucleotide triphosphate hydrolases"/>
    <property type="match status" value="1"/>
</dbReference>
<dbReference type="InterPro" id="IPR003439">
    <property type="entry name" value="ABC_transporter-like_ATP-bd"/>
</dbReference>
<dbReference type="Gene3D" id="1.20.1560.10">
    <property type="entry name" value="ABC transporter type 1, transmembrane domain"/>
    <property type="match status" value="1"/>
</dbReference>
<dbReference type="Pfam" id="PF00664">
    <property type="entry name" value="ABC_membrane"/>
    <property type="match status" value="1"/>
</dbReference>
<dbReference type="EMBL" id="AGUD01000046">
    <property type="protein sequence ID" value="EHN12111.1"/>
    <property type="molecule type" value="Genomic_DNA"/>
</dbReference>
<dbReference type="PANTHER" id="PTHR43394:SF1">
    <property type="entry name" value="ATP-BINDING CASSETTE SUB-FAMILY B MEMBER 10, MITOCHONDRIAL"/>
    <property type="match status" value="1"/>
</dbReference>
<evidence type="ECO:0000259" key="12">
    <source>
        <dbReference type="PROSITE" id="PS50929"/>
    </source>
</evidence>
<dbReference type="GO" id="GO:0016887">
    <property type="term" value="F:ATP hydrolysis activity"/>
    <property type="evidence" value="ECO:0007669"/>
    <property type="project" value="InterPro"/>
</dbReference>
<reference evidence="13 14" key="1">
    <citation type="journal article" date="2013" name="Biodegradation">
        <title>Quantitative proteomic analysis of ibuprofen-degrading Patulibacter sp. strain I11.</title>
        <authorList>
            <person name="Almeida B."/>
            <person name="Kjeldal H."/>
            <person name="Lolas I."/>
            <person name="Knudsen A.D."/>
            <person name="Carvalho G."/>
            <person name="Nielsen K.L."/>
            <person name="Barreto Crespo M.T."/>
            <person name="Stensballe A."/>
            <person name="Nielsen J.L."/>
        </authorList>
    </citation>
    <scope>NUCLEOTIDE SEQUENCE [LARGE SCALE GENOMIC DNA]</scope>
    <source>
        <strain evidence="13 14">I11</strain>
    </source>
</reference>
<dbReference type="InterPro" id="IPR027417">
    <property type="entry name" value="P-loop_NTPase"/>
</dbReference>
<keyword evidence="14" id="KW-1185">Reference proteome</keyword>
<dbReference type="SUPFAM" id="SSF52540">
    <property type="entry name" value="P-loop containing nucleoside triphosphate hydrolases"/>
    <property type="match status" value="1"/>
</dbReference>
<evidence type="ECO:0000259" key="11">
    <source>
        <dbReference type="PROSITE" id="PS50893"/>
    </source>
</evidence>
<keyword evidence="9 10" id="KW-0472">Membrane</keyword>
<dbReference type="PROSITE" id="PS50893">
    <property type="entry name" value="ABC_TRANSPORTER_2"/>
    <property type="match status" value="1"/>
</dbReference>
<proteinExistence type="predicted"/>
<comment type="caution">
    <text evidence="13">The sequence shown here is derived from an EMBL/GenBank/DDBJ whole genome shotgun (WGS) entry which is preliminary data.</text>
</comment>
<evidence type="ECO:0000256" key="4">
    <source>
        <dbReference type="ARBA" id="ARBA00022519"/>
    </source>
</evidence>
<dbReference type="SUPFAM" id="SSF90123">
    <property type="entry name" value="ABC transporter transmembrane region"/>
    <property type="match status" value="1"/>
</dbReference>
<evidence type="ECO:0000256" key="2">
    <source>
        <dbReference type="ARBA" id="ARBA00022448"/>
    </source>
</evidence>
<feature type="transmembrane region" description="Helical" evidence="10">
    <location>
        <begin position="170"/>
        <end position="189"/>
    </location>
</feature>
<dbReference type="InterPro" id="IPR039421">
    <property type="entry name" value="Type_1_exporter"/>
</dbReference>
<comment type="subcellular location">
    <subcellularLocation>
        <location evidence="1">Cell membrane</location>
        <topology evidence="1">Multi-pass membrane protein</topology>
    </subcellularLocation>
</comment>
<feature type="transmembrane region" description="Helical" evidence="10">
    <location>
        <begin position="71"/>
        <end position="96"/>
    </location>
</feature>
<dbReference type="InterPro" id="IPR003593">
    <property type="entry name" value="AAA+_ATPase"/>
</dbReference>
<feature type="transmembrane region" description="Helical" evidence="10">
    <location>
        <begin position="29"/>
        <end position="51"/>
    </location>
</feature>
<dbReference type="Proteomes" id="UP000005143">
    <property type="component" value="Unassembled WGS sequence"/>
</dbReference>
<dbReference type="SMART" id="SM00382">
    <property type="entry name" value="AAA"/>
    <property type="match status" value="1"/>
</dbReference>
<organism evidence="13 14">
    <name type="scientific">Patulibacter medicamentivorans</name>
    <dbReference type="NCBI Taxonomy" id="1097667"/>
    <lineage>
        <taxon>Bacteria</taxon>
        <taxon>Bacillati</taxon>
        <taxon>Actinomycetota</taxon>
        <taxon>Thermoleophilia</taxon>
        <taxon>Solirubrobacterales</taxon>
        <taxon>Patulibacteraceae</taxon>
        <taxon>Patulibacter</taxon>
    </lineage>
</organism>
<dbReference type="AlphaFoldDB" id="H0E2K1"/>
<dbReference type="GO" id="GO:0005886">
    <property type="term" value="C:plasma membrane"/>
    <property type="evidence" value="ECO:0007669"/>
    <property type="project" value="UniProtKB-SubCell"/>
</dbReference>
<protein>
    <submittedName>
        <fullName evidence="13">ABC transporter transmembrane region:ABC transporter</fullName>
    </submittedName>
</protein>
<dbReference type="RefSeq" id="WP_007571623.1">
    <property type="nucleotide sequence ID" value="NZ_AGUD01000046.1"/>
</dbReference>
<dbReference type="InterPro" id="IPR011527">
    <property type="entry name" value="ABC1_TM_dom"/>
</dbReference>
<keyword evidence="6" id="KW-0547">Nucleotide-binding</keyword>
<keyword evidence="3" id="KW-1003">Cell membrane</keyword>
<accession>H0E2K1</accession>
<dbReference type="CDD" id="cd07346">
    <property type="entry name" value="ABC_6TM_exporters"/>
    <property type="match status" value="1"/>
</dbReference>
<keyword evidence="2" id="KW-0813">Transport</keyword>
<evidence type="ECO:0000256" key="7">
    <source>
        <dbReference type="ARBA" id="ARBA00022840"/>
    </source>
</evidence>
<keyword evidence="7" id="KW-0067">ATP-binding</keyword>
<feature type="domain" description="ABC transporter" evidence="11">
    <location>
        <begin position="344"/>
        <end position="578"/>
    </location>
</feature>
<feature type="transmembrane region" description="Helical" evidence="10">
    <location>
        <begin position="141"/>
        <end position="164"/>
    </location>
</feature>
<evidence type="ECO:0000256" key="8">
    <source>
        <dbReference type="ARBA" id="ARBA00022989"/>
    </source>
</evidence>
<keyword evidence="4" id="KW-0997">Cell inner membrane</keyword>
<evidence type="ECO:0000313" key="14">
    <source>
        <dbReference type="Proteomes" id="UP000005143"/>
    </source>
</evidence>
<dbReference type="InterPro" id="IPR036640">
    <property type="entry name" value="ABC1_TM_sf"/>
</dbReference>
<dbReference type="PATRIC" id="fig|1097667.3.peg.1012"/>
<dbReference type="PROSITE" id="PS50929">
    <property type="entry name" value="ABC_TM1F"/>
    <property type="match status" value="1"/>
</dbReference>
<evidence type="ECO:0000256" key="3">
    <source>
        <dbReference type="ARBA" id="ARBA00022475"/>
    </source>
</evidence>
<evidence type="ECO:0000313" key="13">
    <source>
        <dbReference type="EMBL" id="EHN12111.1"/>
    </source>
</evidence>
<dbReference type="GO" id="GO:0005524">
    <property type="term" value="F:ATP binding"/>
    <property type="evidence" value="ECO:0007669"/>
    <property type="project" value="UniProtKB-KW"/>
</dbReference>
<feature type="domain" description="ABC transmembrane type-1" evidence="12">
    <location>
        <begin position="31"/>
        <end position="313"/>
    </location>
</feature>
<name>H0E2K1_9ACTN</name>
<dbReference type="PANTHER" id="PTHR43394">
    <property type="entry name" value="ATP-DEPENDENT PERMEASE MDL1, MITOCHONDRIAL"/>
    <property type="match status" value="1"/>
</dbReference>
<evidence type="ECO:0000256" key="5">
    <source>
        <dbReference type="ARBA" id="ARBA00022692"/>
    </source>
</evidence>
<dbReference type="OrthoDB" id="9806127at2"/>